<name>X0Y114_9ZZZZ</name>
<reference evidence="1" key="1">
    <citation type="journal article" date="2014" name="Front. Microbiol.">
        <title>High frequency of phylogenetically diverse reductive dehalogenase-homologous genes in deep subseafloor sedimentary metagenomes.</title>
        <authorList>
            <person name="Kawai M."/>
            <person name="Futagami T."/>
            <person name="Toyoda A."/>
            <person name="Takaki Y."/>
            <person name="Nishi S."/>
            <person name="Hori S."/>
            <person name="Arai W."/>
            <person name="Tsubouchi T."/>
            <person name="Morono Y."/>
            <person name="Uchiyama I."/>
            <person name="Ito T."/>
            <person name="Fujiyama A."/>
            <person name="Inagaki F."/>
            <person name="Takami H."/>
        </authorList>
    </citation>
    <scope>NUCLEOTIDE SEQUENCE</scope>
    <source>
        <strain evidence="1">Expedition CK06-06</strain>
    </source>
</reference>
<comment type="caution">
    <text evidence="1">The sequence shown here is derived from an EMBL/GenBank/DDBJ whole genome shotgun (WGS) entry which is preliminary data.</text>
</comment>
<feature type="non-terminal residue" evidence="1">
    <location>
        <position position="1"/>
    </location>
</feature>
<organism evidence="1">
    <name type="scientific">marine sediment metagenome</name>
    <dbReference type="NCBI Taxonomy" id="412755"/>
    <lineage>
        <taxon>unclassified sequences</taxon>
        <taxon>metagenomes</taxon>
        <taxon>ecological metagenomes</taxon>
    </lineage>
</organism>
<sequence length="34" mass="4016">CKLTLMDKESLKAMVIETEILLCSCNYFKILKHR</sequence>
<protein>
    <submittedName>
        <fullName evidence="1">Uncharacterized protein</fullName>
    </submittedName>
</protein>
<gene>
    <name evidence="1" type="ORF">S01H1_64624</name>
</gene>
<accession>X0Y114</accession>
<evidence type="ECO:0000313" key="1">
    <source>
        <dbReference type="EMBL" id="GAG30596.1"/>
    </source>
</evidence>
<dbReference type="EMBL" id="BARS01042601">
    <property type="protein sequence ID" value="GAG30596.1"/>
    <property type="molecule type" value="Genomic_DNA"/>
</dbReference>
<dbReference type="AlphaFoldDB" id="X0Y114"/>
<proteinExistence type="predicted"/>